<evidence type="ECO:0000313" key="5">
    <source>
        <dbReference type="EMBL" id="SDG86084.1"/>
    </source>
</evidence>
<proteinExistence type="predicted"/>
<dbReference type="SUPFAM" id="SSF53335">
    <property type="entry name" value="S-adenosyl-L-methionine-dependent methyltransferases"/>
    <property type="match status" value="1"/>
</dbReference>
<dbReference type="AlphaFoldDB" id="A0A1G7XPF0"/>
<dbReference type="STRING" id="440168.SAMN04487974_11047"/>
<dbReference type="EMBL" id="FNCS01000010">
    <property type="protein sequence ID" value="SDG86084.1"/>
    <property type="molecule type" value="Genomic_DNA"/>
</dbReference>
<dbReference type="Pfam" id="PF13847">
    <property type="entry name" value="Methyltransf_31"/>
    <property type="match status" value="1"/>
</dbReference>
<dbReference type="CDD" id="cd02440">
    <property type="entry name" value="AdoMet_MTases"/>
    <property type="match status" value="1"/>
</dbReference>
<organism evidence="5 6">
    <name type="scientific">Pelagibacterium luteolum</name>
    <dbReference type="NCBI Taxonomy" id="440168"/>
    <lineage>
        <taxon>Bacteria</taxon>
        <taxon>Pseudomonadati</taxon>
        <taxon>Pseudomonadota</taxon>
        <taxon>Alphaproteobacteria</taxon>
        <taxon>Hyphomicrobiales</taxon>
        <taxon>Devosiaceae</taxon>
        <taxon>Pelagibacterium</taxon>
    </lineage>
</organism>
<evidence type="ECO:0000256" key="1">
    <source>
        <dbReference type="ARBA" id="ARBA00022603"/>
    </source>
</evidence>
<dbReference type="GO" id="GO:0008168">
    <property type="term" value="F:methyltransferase activity"/>
    <property type="evidence" value="ECO:0007669"/>
    <property type="project" value="UniProtKB-KW"/>
</dbReference>
<evidence type="ECO:0000256" key="3">
    <source>
        <dbReference type="ARBA" id="ARBA00022691"/>
    </source>
</evidence>
<sequence>MDTLSPRLLAIVDALPLREGMNVLEIGCGPGAMAREMARRIGPLGRVLGIDRSAKAIAQAVAASKEIAVGQLSFRQISGEDFRLEILEEPFDLAVAVRVGALDGRHPAIGVRMRAAIAKALKPGAKLYIDGGSPLCEVTLL</sequence>
<evidence type="ECO:0000256" key="2">
    <source>
        <dbReference type="ARBA" id="ARBA00022679"/>
    </source>
</evidence>
<protein>
    <submittedName>
        <fullName evidence="5">Methyltransferase domain-containing protein</fullName>
    </submittedName>
</protein>
<dbReference type="Gene3D" id="3.40.50.150">
    <property type="entry name" value="Vaccinia Virus protein VP39"/>
    <property type="match status" value="1"/>
</dbReference>
<dbReference type="Proteomes" id="UP000199495">
    <property type="component" value="Unassembled WGS sequence"/>
</dbReference>
<reference evidence="5 6" key="1">
    <citation type="submission" date="2016-10" db="EMBL/GenBank/DDBJ databases">
        <authorList>
            <person name="de Groot N.N."/>
        </authorList>
    </citation>
    <scope>NUCLEOTIDE SEQUENCE [LARGE SCALE GENOMIC DNA]</scope>
    <source>
        <strain evidence="5 6">CGMCC 1.10267</strain>
    </source>
</reference>
<dbReference type="PANTHER" id="PTHR43464">
    <property type="entry name" value="METHYLTRANSFERASE"/>
    <property type="match status" value="1"/>
</dbReference>
<dbReference type="RefSeq" id="WP_090597480.1">
    <property type="nucleotide sequence ID" value="NZ_FNCS01000010.1"/>
</dbReference>
<evidence type="ECO:0000313" key="6">
    <source>
        <dbReference type="Proteomes" id="UP000199495"/>
    </source>
</evidence>
<evidence type="ECO:0000259" key="4">
    <source>
        <dbReference type="Pfam" id="PF13847"/>
    </source>
</evidence>
<dbReference type="GO" id="GO:0032259">
    <property type="term" value="P:methylation"/>
    <property type="evidence" value="ECO:0007669"/>
    <property type="project" value="UniProtKB-KW"/>
</dbReference>
<keyword evidence="1 5" id="KW-0489">Methyltransferase</keyword>
<dbReference type="OrthoDB" id="4571118at2"/>
<keyword evidence="2 5" id="KW-0808">Transferase</keyword>
<dbReference type="InterPro" id="IPR025714">
    <property type="entry name" value="Methyltranfer_dom"/>
</dbReference>
<feature type="domain" description="Methyltransferase" evidence="4">
    <location>
        <begin position="18"/>
        <end position="128"/>
    </location>
</feature>
<dbReference type="PANTHER" id="PTHR43464:SF19">
    <property type="entry name" value="UBIQUINONE BIOSYNTHESIS O-METHYLTRANSFERASE, MITOCHONDRIAL"/>
    <property type="match status" value="1"/>
</dbReference>
<keyword evidence="6" id="KW-1185">Reference proteome</keyword>
<gene>
    <name evidence="5" type="ORF">SAMN04487974_11047</name>
</gene>
<dbReference type="InterPro" id="IPR029063">
    <property type="entry name" value="SAM-dependent_MTases_sf"/>
</dbReference>
<accession>A0A1G7XPF0</accession>
<keyword evidence="3" id="KW-0949">S-adenosyl-L-methionine</keyword>
<name>A0A1G7XPF0_9HYPH</name>